<reference evidence="1" key="1">
    <citation type="submission" date="2023-10" db="EMBL/GenBank/DDBJ databases">
        <title>Amphibacter perezi, gen. nov., sp. nov. a novel taxa of the family Comamonadaceae, class Betaproteobacteria isolated from the skin microbiota of Pelophylax perezi from different populations.</title>
        <authorList>
            <person name="Costa S."/>
            <person name="Proenca D.N."/>
            <person name="Lopes I."/>
            <person name="Morais P.V."/>
        </authorList>
    </citation>
    <scope>NUCLEOTIDE SEQUENCE</scope>
    <source>
        <strain evidence="1">SL12-8</strain>
    </source>
</reference>
<accession>A0ACC6P5R7</accession>
<dbReference type="Proteomes" id="UP001364695">
    <property type="component" value="Unassembled WGS sequence"/>
</dbReference>
<proteinExistence type="predicted"/>
<evidence type="ECO:0000313" key="2">
    <source>
        <dbReference type="Proteomes" id="UP001364695"/>
    </source>
</evidence>
<dbReference type="EMBL" id="JAWDIE010000021">
    <property type="protein sequence ID" value="MEJ7139174.1"/>
    <property type="molecule type" value="Genomic_DNA"/>
</dbReference>
<protein>
    <submittedName>
        <fullName evidence="1">Uncharacterized protein</fullName>
    </submittedName>
</protein>
<gene>
    <name evidence="1" type="ORF">RV045_12155</name>
</gene>
<name>A0ACC6P5R7_9BURK</name>
<comment type="caution">
    <text evidence="1">The sequence shown here is derived from an EMBL/GenBank/DDBJ whole genome shotgun (WGS) entry which is preliminary data.</text>
</comment>
<evidence type="ECO:0000313" key="1">
    <source>
        <dbReference type="EMBL" id="MEJ7139174.1"/>
    </source>
</evidence>
<sequence length="176" mass="20469">MIYNKNIDRLAKTEVVKDFMRRNDFKMATQCKDYSFVLHKIPYVIEFKDALIENYLEIYFSDLNSDLYIVGNCALACGLDIGNQDLLKLKKRDLGLKNHPDKEIFLSENEKKIGNLYDTLEAIDGLIPLFDTKGGLASMRNGTFDSRFDFKTRVDLMWHGMKERYLRCIGEGDFQP</sequence>
<keyword evidence="2" id="KW-1185">Reference proteome</keyword>
<organism evidence="1 2">
    <name type="scientific">Amphibiibacter pelophylacis</name>
    <dbReference type="NCBI Taxonomy" id="1799477"/>
    <lineage>
        <taxon>Bacteria</taxon>
        <taxon>Pseudomonadati</taxon>
        <taxon>Pseudomonadota</taxon>
        <taxon>Betaproteobacteria</taxon>
        <taxon>Burkholderiales</taxon>
        <taxon>Sphaerotilaceae</taxon>
        <taxon>Amphibiibacter</taxon>
    </lineage>
</organism>